<dbReference type="AlphaFoldDB" id="A0A218NLZ9"/>
<evidence type="ECO:0000256" key="6">
    <source>
        <dbReference type="ARBA" id="ARBA00022840"/>
    </source>
</evidence>
<evidence type="ECO:0000259" key="14">
    <source>
        <dbReference type="Pfam" id="PF00133"/>
    </source>
</evidence>
<evidence type="ECO:0000256" key="3">
    <source>
        <dbReference type="ARBA" id="ARBA00022490"/>
    </source>
</evidence>
<dbReference type="InterPro" id="IPR002303">
    <property type="entry name" value="Valyl-tRNA_ligase"/>
</dbReference>
<dbReference type="GO" id="GO:0005829">
    <property type="term" value="C:cytosol"/>
    <property type="evidence" value="ECO:0007669"/>
    <property type="project" value="TreeGrafter"/>
</dbReference>
<dbReference type="InterPro" id="IPR002300">
    <property type="entry name" value="aa-tRNA-synth_Ia"/>
</dbReference>
<keyword evidence="8 16" id="KW-0030">Aminoacyl-tRNA synthetase</keyword>
<evidence type="ECO:0000313" key="16">
    <source>
        <dbReference type="EMBL" id="ASI13495.1"/>
    </source>
</evidence>
<evidence type="ECO:0000256" key="2">
    <source>
        <dbReference type="ARBA" id="ARBA00013169"/>
    </source>
</evidence>
<proteinExistence type="inferred from homology"/>
<dbReference type="PRINTS" id="PR00986">
    <property type="entry name" value="TRNASYNTHVAL"/>
</dbReference>
<evidence type="ECO:0000313" key="17">
    <source>
        <dbReference type="Proteomes" id="UP000197679"/>
    </source>
</evidence>
<dbReference type="RefSeq" id="WP_088819662.1">
    <property type="nucleotide sequence ID" value="NZ_CP019964.1"/>
</dbReference>
<dbReference type="PANTHER" id="PTHR11946">
    <property type="entry name" value="VALYL-TRNA SYNTHETASES"/>
    <property type="match status" value="1"/>
</dbReference>
<dbReference type="KEGG" id="marh:Mia14_0158"/>
<dbReference type="NCBIfam" id="TIGR00422">
    <property type="entry name" value="valS"/>
    <property type="match status" value="1"/>
</dbReference>
<dbReference type="Gene3D" id="1.10.730.10">
    <property type="entry name" value="Isoleucyl-tRNA Synthetase, Domain 1"/>
    <property type="match status" value="1"/>
</dbReference>
<comment type="catalytic activity">
    <reaction evidence="10">
        <text>tRNA(Val) + L-valine + ATP = L-valyl-tRNA(Val) + AMP + diphosphate</text>
        <dbReference type="Rhea" id="RHEA:10704"/>
        <dbReference type="Rhea" id="RHEA-COMP:9672"/>
        <dbReference type="Rhea" id="RHEA-COMP:9708"/>
        <dbReference type="ChEBI" id="CHEBI:30616"/>
        <dbReference type="ChEBI" id="CHEBI:33019"/>
        <dbReference type="ChEBI" id="CHEBI:57762"/>
        <dbReference type="ChEBI" id="CHEBI:78442"/>
        <dbReference type="ChEBI" id="CHEBI:78537"/>
        <dbReference type="ChEBI" id="CHEBI:456215"/>
        <dbReference type="EC" id="6.1.1.9"/>
    </reaction>
</comment>
<keyword evidence="17" id="KW-1185">Reference proteome</keyword>
<comment type="similarity">
    <text evidence="12">Belongs to the class-I aminoacyl-tRNA synthetase family. ValS type 2 subfamily.</text>
</comment>
<sequence length="809" mass="93720">MYDPESEKKWNTYWKENEMFLFDETDRKKPIFIIDTPPPNTTGELHMGQVYWISYIDSIARYKRFKGYNVLYPQGWDTQGFPVELQVEKDHKGLSKEEFYNKCVEYATKNLNKMKEQMLEMGASFDDRYEYVTMSDDYHRKIQLSLIEMQEKGLIYLADHPVEWCPHCKSSISREESDDVEKNTTLNYIEFKFDSKEEKSIIIATTRPELLHACVAIMVNPSDERYNKLIGKEAIVPIFGQKVKVFSDESIDKDFGTGAEMVCTFGDKHDAELYYKYNLRLIKSIDDDGRLINAGKYEGLSIKEARSAIIDELRTLNLLSKQDNLKHSVKIHDRCSSEIEIISSLQWFVKTKEFSGKLKEYAKQIKWTPANTIQKLFDWADYIEWDWNISRNRVFGTPIPFWYCSDCHYILAADKEKLPINTSSIKPPIDACPKCGSHNLVGEEKVCDVWVDSSITPMIIAGWPDNKELFKRAFPVSVRIQGVDIIRTWAFYTTLRTMLLTDNKPFENLLLNGMILGKDGREMHKSFGNGVNPRDAIKQYSIDSIRLWVAISGDIGSDKKYSDSLLNYSKSFILKVYNSAMFIKNLIDKSMPPEEPPPKGFELLDIWIINRFNEVVKEADKYYSEFNLYGAAMALVNFYWYEFCDYYIEDVKYRVYSDGESISKKAALYTLNYIMSNSLVMLAPIIPHAAEEINSLFSDSSVFNKKFPEYKELAPEETYTINGYIFKSSIVNIDYINAGKFVNQIITDVRKEKAQRKLALNAPVKSIKLEVPETYYEIAKVSEKDLKGILNADKITLTKSNEYSLSLDL</sequence>
<dbReference type="OrthoDB" id="23906at2157"/>
<comment type="function">
    <text evidence="11">Catalyzes the attachment of valine to tRNA(Val). As ValRS can inadvertently accommodate and process structurally similar amino acids such as threonine, to avoid such errors, it has a 'posttransfer' editing activity that hydrolyzes mischarged Thr-tRNA(Val) in a tRNA-dependent manner.</text>
</comment>
<dbReference type="SUPFAM" id="SSF52374">
    <property type="entry name" value="Nucleotidylyl transferase"/>
    <property type="match status" value="1"/>
</dbReference>
<dbReference type="CDD" id="cd07962">
    <property type="entry name" value="Anticodon_Ia_Val"/>
    <property type="match status" value="1"/>
</dbReference>
<dbReference type="SUPFAM" id="SSF47323">
    <property type="entry name" value="Anticodon-binding domain of a subclass of class I aminoacyl-tRNA synthetases"/>
    <property type="match status" value="1"/>
</dbReference>
<evidence type="ECO:0000256" key="5">
    <source>
        <dbReference type="ARBA" id="ARBA00022741"/>
    </source>
</evidence>
<evidence type="ECO:0000256" key="10">
    <source>
        <dbReference type="ARBA" id="ARBA00047552"/>
    </source>
</evidence>
<dbReference type="PANTHER" id="PTHR11946:SF93">
    <property type="entry name" value="VALINE--TRNA LIGASE, CHLOROPLASTIC_MITOCHONDRIAL 2"/>
    <property type="match status" value="1"/>
</dbReference>
<dbReference type="InterPro" id="IPR013155">
    <property type="entry name" value="M/V/L/I-tRNA-synth_anticd-bd"/>
</dbReference>
<evidence type="ECO:0000256" key="12">
    <source>
        <dbReference type="ARBA" id="ARBA00061452"/>
    </source>
</evidence>
<evidence type="ECO:0000256" key="11">
    <source>
        <dbReference type="ARBA" id="ARBA00055630"/>
    </source>
</evidence>
<keyword evidence="6" id="KW-0067">ATP-binding</keyword>
<dbReference type="GO" id="GO:0004832">
    <property type="term" value="F:valine-tRNA ligase activity"/>
    <property type="evidence" value="ECO:0007669"/>
    <property type="project" value="UniProtKB-UniRule"/>
</dbReference>
<gene>
    <name evidence="16" type="ORF">Mia14_0158</name>
</gene>
<dbReference type="Proteomes" id="UP000197679">
    <property type="component" value="Chromosome"/>
</dbReference>
<dbReference type="Pfam" id="PF00133">
    <property type="entry name" value="tRNA-synt_1"/>
    <property type="match status" value="1"/>
</dbReference>
<dbReference type="Gene3D" id="3.40.50.620">
    <property type="entry name" value="HUPs"/>
    <property type="match status" value="2"/>
</dbReference>
<dbReference type="NCBIfam" id="NF009687">
    <property type="entry name" value="PRK13208.1"/>
    <property type="match status" value="1"/>
</dbReference>
<dbReference type="Gene3D" id="3.90.740.10">
    <property type="entry name" value="Valyl/Leucyl/Isoleucyl-tRNA synthetase, editing domain"/>
    <property type="match status" value="1"/>
</dbReference>
<keyword evidence="3" id="KW-0963">Cytoplasm</keyword>
<dbReference type="InterPro" id="IPR033705">
    <property type="entry name" value="Anticodon_Ia_Val"/>
</dbReference>
<dbReference type="GO" id="GO:0005524">
    <property type="term" value="F:ATP binding"/>
    <property type="evidence" value="ECO:0007669"/>
    <property type="project" value="UniProtKB-KW"/>
</dbReference>
<dbReference type="EMBL" id="CP019964">
    <property type="protein sequence ID" value="ASI13495.1"/>
    <property type="molecule type" value="Genomic_DNA"/>
</dbReference>
<evidence type="ECO:0000259" key="15">
    <source>
        <dbReference type="Pfam" id="PF08264"/>
    </source>
</evidence>
<organism evidence="16 17">
    <name type="scientific">Candidatus Mancarchaeum acidiphilum</name>
    <dbReference type="NCBI Taxonomy" id="1920749"/>
    <lineage>
        <taxon>Archaea</taxon>
        <taxon>Candidatus Micrarchaeota</taxon>
        <taxon>Candidatus Mancarchaeum</taxon>
    </lineage>
</organism>
<evidence type="ECO:0000256" key="8">
    <source>
        <dbReference type="ARBA" id="ARBA00023146"/>
    </source>
</evidence>
<dbReference type="InterPro" id="IPR014729">
    <property type="entry name" value="Rossmann-like_a/b/a_fold"/>
</dbReference>
<keyword evidence="4" id="KW-0436">Ligase</keyword>
<dbReference type="GO" id="GO:0006438">
    <property type="term" value="P:valyl-tRNA aminoacylation"/>
    <property type="evidence" value="ECO:0007669"/>
    <property type="project" value="UniProtKB-UniRule"/>
</dbReference>
<evidence type="ECO:0000256" key="7">
    <source>
        <dbReference type="ARBA" id="ARBA00022917"/>
    </source>
</evidence>
<feature type="domain" description="Methionyl/Valyl/Leucyl/Isoleucyl-tRNA synthetase anticodon-binding" evidence="15">
    <location>
        <begin position="605"/>
        <end position="765"/>
    </location>
</feature>
<dbReference type="Pfam" id="PF08264">
    <property type="entry name" value="Anticodon_1"/>
    <property type="match status" value="1"/>
</dbReference>
<name>A0A218NLZ9_9ARCH</name>
<dbReference type="InterPro" id="IPR009008">
    <property type="entry name" value="Val/Leu/Ile-tRNA-synth_edit"/>
</dbReference>
<keyword evidence="7" id="KW-0648">Protein biosynthesis</keyword>
<evidence type="ECO:0000256" key="13">
    <source>
        <dbReference type="NCBIfam" id="TIGR00422"/>
    </source>
</evidence>
<dbReference type="Gene3D" id="2.170.220.10">
    <property type="match status" value="1"/>
</dbReference>
<dbReference type="SUPFAM" id="SSF50677">
    <property type="entry name" value="ValRS/IleRS/LeuRS editing domain"/>
    <property type="match status" value="1"/>
</dbReference>
<evidence type="ECO:0000256" key="1">
    <source>
        <dbReference type="ARBA" id="ARBA00004496"/>
    </source>
</evidence>
<reference evidence="16 17" key="1">
    <citation type="journal article" date="2017" name="Nat. Commun.">
        <title>'ARMAN' archaea depend on association with euryarchaeal host in culture and in situ.</title>
        <authorList>
            <person name="Golyshina O."/>
            <person name="Toshchakov S."/>
            <person name="Makarova K."/>
            <person name="Gavrilov S."/>
            <person name="Korzhenkov A."/>
            <person name="La Cono V."/>
            <person name="Arcadi E."/>
            <person name="Nechitaylo T."/>
            <person name="Ferrer M."/>
            <person name="Kublanov I."/>
            <person name="Wolf Y."/>
            <person name="Yakimov M."/>
            <person name="Golyshin P."/>
            <person name="Slesarev A."/>
            <person name="Kozyavkin S."/>
        </authorList>
    </citation>
    <scope>NUCLEOTIDE SEQUENCE [LARGE SCALE GENOMIC DNA]</scope>
    <source>
        <strain evidence="16 17">Mia14</strain>
    </source>
</reference>
<dbReference type="GeneID" id="33313717"/>
<evidence type="ECO:0000256" key="4">
    <source>
        <dbReference type="ARBA" id="ARBA00022598"/>
    </source>
</evidence>
<dbReference type="EC" id="6.1.1.9" evidence="2 13"/>
<dbReference type="InterPro" id="IPR009080">
    <property type="entry name" value="tRNAsynth_Ia_anticodon-bd"/>
</dbReference>
<comment type="subcellular location">
    <subcellularLocation>
        <location evidence="1">Cytoplasm</location>
    </subcellularLocation>
</comment>
<keyword evidence="5" id="KW-0547">Nucleotide-binding</keyword>
<dbReference type="FunFam" id="3.40.50.620:FF:000192">
    <property type="entry name" value="Valine--tRNA ligase"/>
    <property type="match status" value="1"/>
</dbReference>
<dbReference type="GO" id="GO:0002161">
    <property type="term" value="F:aminoacyl-tRNA deacylase activity"/>
    <property type="evidence" value="ECO:0007669"/>
    <property type="project" value="InterPro"/>
</dbReference>
<accession>A0A218NLZ9</accession>
<protein>
    <recommendedName>
        <fullName evidence="9 13">Valine--tRNA ligase</fullName>
        <ecNumber evidence="2 13">6.1.1.9</ecNumber>
    </recommendedName>
</protein>
<evidence type="ECO:0000256" key="9">
    <source>
        <dbReference type="ARBA" id="ARBA00024407"/>
    </source>
</evidence>
<feature type="domain" description="Aminoacyl-tRNA synthetase class Ia" evidence="14">
    <location>
        <begin position="10"/>
        <end position="560"/>
    </location>
</feature>